<reference evidence="3 4" key="1">
    <citation type="journal article" date="2003" name="Nature">
        <title>Genome divergence in two Prochlorococcus ecotypes reflects oceanic niche differentiation.</title>
        <authorList>
            <person name="Rocap G."/>
            <person name="Larimer F.W."/>
            <person name="Lamerdin J.E."/>
            <person name="Malfatti S."/>
            <person name="Chain P."/>
            <person name="Ahlgren N.A."/>
            <person name="Arellano A."/>
            <person name="Coleman M."/>
            <person name="Hauser L."/>
            <person name="Hess W.R."/>
            <person name="Johnson Z.I."/>
            <person name="Land M.L."/>
            <person name="Lindell D."/>
            <person name="Post A.F."/>
            <person name="Regala W."/>
            <person name="Shah M."/>
            <person name="Shaw S.L."/>
            <person name="Steglich C."/>
            <person name="Sullivan M.B."/>
            <person name="Ting C.S."/>
            <person name="Tolonen A."/>
            <person name="Webb E.A."/>
            <person name="Zinser E.R."/>
            <person name="Chisholm S.W."/>
        </authorList>
    </citation>
    <scope>NUCLEOTIDE SEQUENCE [LARGE SCALE GENOMIC DNA]</scope>
    <source>
        <strain evidence="4">CCMP1986 / NIES-2087 / MED4</strain>
    </source>
</reference>
<evidence type="ECO:0000313" key="3">
    <source>
        <dbReference type="EMBL" id="CAE18917.1"/>
    </source>
</evidence>
<dbReference type="Pfam" id="PF13413">
    <property type="entry name" value="HTH_25"/>
    <property type="match status" value="1"/>
</dbReference>
<protein>
    <recommendedName>
        <fullName evidence="2">HTH cro/C1-type domain-containing protein</fullName>
    </recommendedName>
</protein>
<dbReference type="InterPro" id="IPR050400">
    <property type="entry name" value="Bact_Cytoskel_RodZ"/>
</dbReference>
<dbReference type="InterPro" id="IPR001387">
    <property type="entry name" value="Cro/C1-type_HTH"/>
</dbReference>
<dbReference type="GO" id="GO:0003677">
    <property type="term" value="F:DNA binding"/>
    <property type="evidence" value="ECO:0007669"/>
    <property type="project" value="InterPro"/>
</dbReference>
<evidence type="ECO:0000313" key="4">
    <source>
        <dbReference type="Proteomes" id="UP000001026"/>
    </source>
</evidence>
<dbReference type="STRING" id="59919.PMM0458"/>
<dbReference type="Proteomes" id="UP000001026">
    <property type="component" value="Chromosome"/>
</dbReference>
<dbReference type="PANTHER" id="PTHR34475:SF1">
    <property type="entry name" value="CYTOSKELETON PROTEIN RODZ"/>
    <property type="match status" value="1"/>
</dbReference>
<dbReference type="AlphaFoldDB" id="Q7V2L7"/>
<dbReference type="RefSeq" id="WP_011132094.1">
    <property type="nucleotide sequence ID" value="NC_005072.1"/>
</dbReference>
<dbReference type="HOGENOM" id="CLU_1625597_0_0_3"/>
<accession>Q7V2L7</accession>
<organism evidence="3 4">
    <name type="scientific">Prochlorococcus marinus subsp. pastoris (strain CCMP1986 / NIES-2087 / MED4)</name>
    <dbReference type="NCBI Taxonomy" id="59919"/>
    <lineage>
        <taxon>Bacteria</taxon>
        <taxon>Bacillati</taxon>
        <taxon>Cyanobacteriota</taxon>
        <taxon>Cyanophyceae</taxon>
        <taxon>Synechococcales</taxon>
        <taxon>Prochlorococcaceae</taxon>
        <taxon>Prochlorococcus</taxon>
    </lineage>
</organism>
<dbReference type="KEGG" id="pmm:PMM0458"/>
<feature type="domain" description="HTH cro/C1-type" evidence="2">
    <location>
        <begin position="26"/>
        <end position="86"/>
    </location>
</feature>
<proteinExistence type="predicted"/>
<dbReference type="EMBL" id="BX548174">
    <property type="protein sequence ID" value="CAE18917.1"/>
    <property type="molecule type" value="Genomic_DNA"/>
</dbReference>
<gene>
    <name evidence="3" type="ordered locus">PMM0458</name>
</gene>
<dbReference type="OrthoDB" id="422634at2"/>
<dbReference type="CDD" id="cd00093">
    <property type="entry name" value="HTH_XRE"/>
    <property type="match status" value="1"/>
</dbReference>
<evidence type="ECO:0000256" key="1">
    <source>
        <dbReference type="SAM" id="Phobius"/>
    </source>
</evidence>
<feature type="transmembrane region" description="Helical" evidence="1">
    <location>
        <begin position="124"/>
        <end position="146"/>
    </location>
</feature>
<dbReference type="SUPFAM" id="SSF47413">
    <property type="entry name" value="lambda repressor-like DNA-binding domains"/>
    <property type="match status" value="1"/>
</dbReference>
<sequence>MNEIKSNNSDNNPKINSSLKRIGNFIKEARVSRNKSIEELASDLKIGSHQLQAIEEGNEDHLPEKVFIKAMVRRISEKLKVDTDFIMSEFKTERKEVNIEEIVQEVSIKAKNDRSLKNQNSIKVIIFILISGILGLLASSLIFNIFSESFQNQLPKEELMNKN</sequence>
<name>Q7V2L7_PROMP</name>
<evidence type="ECO:0000259" key="2">
    <source>
        <dbReference type="PROSITE" id="PS50943"/>
    </source>
</evidence>
<keyword evidence="1" id="KW-0812">Transmembrane</keyword>
<dbReference type="InterPro" id="IPR010982">
    <property type="entry name" value="Lambda_DNA-bd_dom_sf"/>
</dbReference>
<keyword evidence="1" id="KW-0472">Membrane</keyword>
<keyword evidence="1" id="KW-1133">Transmembrane helix</keyword>
<dbReference type="PROSITE" id="PS50943">
    <property type="entry name" value="HTH_CROC1"/>
    <property type="match status" value="1"/>
</dbReference>
<dbReference type="Gene3D" id="1.10.260.40">
    <property type="entry name" value="lambda repressor-like DNA-binding domains"/>
    <property type="match status" value="1"/>
</dbReference>
<dbReference type="PANTHER" id="PTHR34475">
    <property type="match status" value="1"/>
</dbReference>
<dbReference type="eggNOG" id="COG1426">
    <property type="taxonomic scope" value="Bacteria"/>
</dbReference>